<organism evidence="5 6">
    <name type="scientific">Rhizoctonia solani</name>
    <dbReference type="NCBI Taxonomy" id="456999"/>
    <lineage>
        <taxon>Eukaryota</taxon>
        <taxon>Fungi</taxon>
        <taxon>Dikarya</taxon>
        <taxon>Basidiomycota</taxon>
        <taxon>Agaricomycotina</taxon>
        <taxon>Agaricomycetes</taxon>
        <taxon>Cantharellales</taxon>
        <taxon>Ceratobasidiaceae</taxon>
        <taxon>Rhizoctonia</taxon>
    </lineage>
</organism>
<sequence>MTAITPDQHVTHGGCNTGPLNDDPLTENELAVLLAIPRGAEKTPNATIFRLPLGPDPSQGWVDVSFSEARSIIARLAIEWKARLSAVKEDSGVGPGMTISLLVQPVVYALFHWLAFWALGCSIQLISLSLDEDSIALCLKKSGCQVAIYSGISEAQVEGIRSKFVGTMVPLSEEEQAHRLAQNNKNNQADLLLPWPEPQRPDPAIITHSSGSTGAIKLFSFSLYFYTLNTPKSQNQPDKGPNNNTPNPRPMLIFSPPYWQSFNSVLIAWLAAGIPVTFPHVLDIATLPSSEFISWVQGLDVGATLSAPRFIRDILASGSEYHISSLQALDHIFVGGSALDSSTAALAEKYKLNFTNGYGCTELGKLMATSNPPYTHLHPLPGSSPLVHPVSDPESDGSRQVQIWYSRTTSSPVSHLHAKGGVPLRFEPFPGEGPHNGELAVRIDDIFKEVRNSSENGSQVSYVYLGRSDDLIKLAGTGGWGINASAYETELISVITPYLARTKSSQWVVDGVQLFGNNRPRTALVIQLRLINQGELDNEIGQDILDHMSGLVELVNDKLKLDQYIRVNSRKRMVIVTPAGKVYGPGKDLPRLMTTHKNTLQRWRNVELFGGWLDELDYSEL</sequence>
<evidence type="ECO:0000313" key="6">
    <source>
        <dbReference type="Proteomes" id="UP000044841"/>
    </source>
</evidence>
<comment type="similarity">
    <text evidence="1">Belongs to the ATP-dependent AMP-binding enzyme family.</text>
</comment>
<protein>
    <recommendedName>
        <fullName evidence="4">AMP-dependent synthetase/ligase domain-containing protein</fullName>
    </recommendedName>
</protein>
<keyword evidence="6" id="KW-1185">Reference proteome</keyword>
<evidence type="ECO:0000256" key="2">
    <source>
        <dbReference type="ARBA" id="ARBA00022598"/>
    </source>
</evidence>
<evidence type="ECO:0000256" key="3">
    <source>
        <dbReference type="SAM" id="MobiDB-lite"/>
    </source>
</evidence>
<dbReference type="PANTHER" id="PTHR43201">
    <property type="entry name" value="ACYL-COA SYNTHETASE"/>
    <property type="match status" value="1"/>
</dbReference>
<dbReference type="InterPro" id="IPR042099">
    <property type="entry name" value="ANL_N_sf"/>
</dbReference>
<dbReference type="SUPFAM" id="SSF56801">
    <property type="entry name" value="Acetyl-CoA synthetase-like"/>
    <property type="match status" value="1"/>
</dbReference>
<feature type="domain" description="AMP-dependent synthetase/ligase" evidence="4">
    <location>
        <begin position="40"/>
        <end position="372"/>
    </location>
</feature>
<proteinExistence type="inferred from homology"/>
<dbReference type="PROSITE" id="PS00455">
    <property type="entry name" value="AMP_BINDING"/>
    <property type="match status" value="1"/>
</dbReference>
<dbReference type="Proteomes" id="UP000044841">
    <property type="component" value="Unassembled WGS sequence"/>
</dbReference>
<evidence type="ECO:0000259" key="4">
    <source>
        <dbReference type="Pfam" id="PF00501"/>
    </source>
</evidence>
<reference evidence="5 6" key="1">
    <citation type="submission" date="2015-07" db="EMBL/GenBank/DDBJ databases">
        <authorList>
            <person name="Noorani M."/>
        </authorList>
    </citation>
    <scope>NUCLEOTIDE SEQUENCE [LARGE SCALE GENOMIC DNA]</scope>
    <source>
        <strain evidence="5">BBA 69670</strain>
    </source>
</reference>
<dbReference type="GO" id="GO:0031956">
    <property type="term" value="F:medium-chain fatty acid-CoA ligase activity"/>
    <property type="evidence" value="ECO:0007669"/>
    <property type="project" value="TreeGrafter"/>
</dbReference>
<name>A0A0K6G2F9_9AGAM</name>
<feature type="region of interest" description="Disordered" evidence="3">
    <location>
        <begin position="1"/>
        <end position="22"/>
    </location>
</feature>
<dbReference type="EMBL" id="CYGV01001292">
    <property type="protein sequence ID" value="CUA72574.1"/>
    <property type="molecule type" value="Genomic_DNA"/>
</dbReference>
<dbReference type="InterPro" id="IPR020845">
    <property type="entry name" value="AMP-binding_CS"/>
</dbReference>
<dbReference type="InterPro" id="IPR000873">
    <property type="entry name" value="AMP-dep_synth/lig_dom"/>
</dbReference>
<keyword evidence="2" id="KW-0436">Ligase</keyword>
<evidence type="ECO:0000313" key="5">
    <source>
        <dbReference type="EMBL" id="CUA72574.1"/>
    </source>
</evidence>
<dbReference type="GO" id="GO:0006631">
    <property type="term" value="P:fatty acid metabolic process"/>
    <property type="evidence" value="ECO:0007669"/>
    <property type="project" value="TreeGrafter"/>
</dbReference>
<accession>A0A0K6G2F9</accession>
<gene>
    <name evidence="5" type="ORF">RSOLAG22IIIB_10130</name>
</gene>
<dbReference type="Pfam" id="PF00501">
    <property type="entry name" value="AMP-binding"/>
    <property type="match status" value="1"/>
</dbReference>
<dbReference type="Gene3D" id="3.40.50.12780">
    <property type="entry name" value="N-terminal domain of ligase-like"/>
    <property type="match status" value="1"/>
</dbReference>
<evidence type="ECO:0000256" key="1">
    <source>
        <dbReference type="ARBA" id="ARBA00006432"/>
    </source>
</evidence>
<dbReference type="PANTHER" id="PTHR43201:SF5">
    <property type="entry name" value="MEDIUM-CHAIN ACYL-COA LIGASE ACSF2, MITOCHONDRIAL"/>
    <property type="match status" value="1"/>
</dbReference>
<dbReference type="AlphaFoldDB" id="A0A0K6G2F9"/>